<keyword evidence="3" id="KW-0479">Metal-binding</keyword>
<dbReference type="Gene3D" id="3.40.190.10">
    <property type="entry name" value="Periplasmic binding protein-like II"/>
    <property type="match status" value="2"/>
</dbReference>
<name>A0A5B8XZX5_9DELT</name>
<proteinExistence type="inferred from homology"/>
<sequence length="348" mass="37648">MSKLLVMLSLLALVGCKDKPVEPEVATQTAGGEETKPVKQTVTLYSGRSEALVSPVIAKFEEETGIDVEVKYGSSGELAGTLLEEGERSSADVFWAQDAQTLGVLTEKGLLAPMPESVLAKSESPYKAPNKDWVATSGRARVLVYNTEKVKAEDLPKTVEELTDAKWKGRVGWAPENASFQAFVAAMIELKGAEETQKWLEGMVANEPKAYPKNTPAVLATGKGEVDVALVNHYYLYRVKAEQGQEFPAENYYFKNGAAESLINVSGMAMLKTAKNTEPAQKLVEYLLDKTAQEHFANETHEFPAAAGVEASAKLPPMNTLNAPALDVAKLSNLEKTVELLKASKALP</sequence>
<dbReference type="SUPFAM" id="SSF53850">
    <property type="entry name" value="Periplasmic binding protein-like II"/>
    <property type="match status" value="1"/>
</dbReference>
<reference evidence="4 5" key="1">
    <citation type="submission" date="2019-08" db="EMBL/GenBank/DDBJ databases">
        <authorList>
            <person name="Liang Q."/>
        </authorList>
    </citation>
    <scope>NUCLEOTIDE SEQUENCE [LARGE SCALE GENOMIC DNA]</scope>
    <source>
        <strain evidence="4 5">V1718</strain>
    </source>
</reference>
<keyword evidence="2" id="KW-0732">Signal</keyword>
<dbReference type="CDD" id="cd13543">
    <property type="entry name" value="PBP2_Fbp"/>
    <property type="match status" value="1"/>
</dbReference>
<feature type="binding site" evidence="3">
    <location>
        <position position="235"/>
    </location>
    <ligand>
        <name>Fe cation</name>
        <dbReference type="ChEBI" id="CHEBI:24875"/>
    </ligand>
</feature>
<keyword evidence="5" id="KW-1185">Reference proteome</keyword>
<dbReference type="RefSeq" id="WP_146961845.1">
    <property type="nucleotide sequence ID" value="NZ_CP042467.1"/>
</dbReference>
<keyword evidence="3" id="KW-0408">Iron</keyword>
<dbReference type="AlphaFoldDB" id="A0A5B8XZX5"/>
<dbReference type="Pfam" id="PF13343">
    <property type="entry name" value="SBP_bac_6"/>
    <property type="match status" value="1"/>
</dbReference>
<gene>
    <name evidence="4" type="ORF">FRD01_17285</name>
</gene>
<dbReference type="PANTHER" id="PTHR30006:SF15">
    <property type="entry name" value="IRON-UTILIZATION PERIPLASMIC PROTEIN"/>
    <property type="match status" value="1"/>
</dbReference>
<evidence type="ECO:0000313" key="4">
    <source>
        <dbReference type="EMBL" id="QED28959.1"/>
    </source>
</evidence>
<dbReference type="PIRSF" id="PIRSF002825">
    <property type="entry name" value="CfbpA"/>
    <property type="match status" value="1"/>
</dbReference>
<dbReference type="PROSITE" id="PS51257">
    <property type="entry name" value="PROKAR_LIPOPROTEIN"/>
    <property type="match status" value="1"/>
</dbReference>
<dbReference type="GO" id="GO:0046872">
    <property type="term" value="F:metal ion binding"/>
    <property type="evidence" value="ECO:0007669"/>
    <property type="project" value="UniProtKB-KW"/>
</dbReference>
<evidence type="ECO:0000256" key="1">
    <source>
        <dbReference type="ARBA" id="ARBA00008520"/>
    </source>
</evidence>
<dbReference type="Proteomes" id="UP000321595">
    <property type="component" value="Chromosome"/>
</dbReference>
<dbReference type="PANTHER" id="PTHR30006">
    <property type="entry name" value="THIAMINE-BINDING PERIPLASMIC PROTEIN-RELATED"/>
    <property type="match status" value="1"/>
</dbReference>
<protein>
    <submittedName>
        <fullName evidence="4">Iron ABC transporter substrate-binding protein</fullName>
    </submittedName>
</protein>
<evidence type="ECO:0000256" key="3">
    <source>
        <dbReference type="PIRSR" id="PIRSR002825-1"/>
    </source>
</evidence>
<evidence type="ECO:0000256" key="2">
    <source>
        <dbReference type="ARBA" id="ARBA00022729"/>
    </source>
</evidence>
<comment type="similarity">
    <text evidence="1">Belongs to the bacterial solute-binding protein 1 family.</text>
</comment>
<feature type="binding site" evidence="3">
    <location>
        <position position="234"/>
    </location>
    <ligand>
        <name>Fe cation</name>
        <dbReference type="ChEBI" id="CHEBI:24875"/>
    </ligand>
</feature>
<dbReference type="GO" id="GO:0030288">
    <property type="term" value="C:outer membrane-bounded periplasmic space"/>
    <property type="evidence" value="ECO:0007669"/>
    <property type="project" value="TreeGrafter"/>
</dbReference>
<accession>A0A5B8XZX5</accession>
<dbReference type="OrthoDB" id="9769567at2"/>
<dbReference type="EMBL" id="CP042467">
    <property type="protein sequence ID" value="QED28959.1"/>
    <property type="molecule type" value="Genomic_DNA"/>
</dbReference>
<dbReference type="InterPro" id="IPR026045">
    <property type="entry name" value="Ferric-bd"/>
</dbReference>
<evidence type="ECO:0000313" key="5">
    <source>
        <dbReference type="Proteomes" id="UP000321595"/>
    </source>
</evidence>
<dbReference type="KEGG" id="bbae:FRD01_17285"/>
<organism evidence="4 5">
    <name type="scientific">Microvenator marinus</name>
    <dbReference type="NCBI Taxonomy" id="2600177"/>
    <lineage>
        <taxon>Bacteria</taxon>
        <taxon>Deltaproteobacteria</taxon>
        <taxon>Bradymonadales</taxon>
        <taxon>Microvenatoraceae</taxon>
        <taxon>Microvenator</taxon>
    </lineage>
</organism>